<keyword evidence="2" id="KW-0805">Transcription regulation</keyword>
<evidence type="ECO:0000313" key="7">
    <source>
        <dbReference type="Proteomes" id="UP001370348"/>
    </source>
</evidence>
<sequence length="310" mass="33725">MTLAPSALDLNALHYFVQIVDRRSYTAAARALGLPKSTLSRRIGELEATLGARLIQRTSRKFVVTEVGLDVYRHAQAMLEEARAVEHAVKQRLAEPAGVVRLSCAQGVAQFALSRLLPRFMERFPKIDVVLHTTNRRVDLVEEGFDLAVRAHALPLPDSSLVQRPLAHVTWALFAAPAYVERAGTPAAPADLRTHAVIVQGRDPLWRLQHAHHPTVTLPLAPRLQSDSMGVVKDLVLAGSGIAALPAYTCRLELAGGAVQRVLHEWTAGQATLTLLSPSRRGQLPSVRAFADFLMAEFPAVVSFAGISTD</sequence>
<reference evidence="6 7" key="1">
    <citation type="submission" date="2021-12" db="EMBL/GenBank/DDBJ databases">
        <title>Discovery of the Pendulisporaceae a myxobacterial family with distinct sporulation behavior and unique specialized metabolism.</title>
        <authorList>
            <person name="Garcia R."/>
            <person name="Popoff A."/>
            <person name="Bader C.D."/>
            <person name="Loehr J."/>
            <person name="Walesch S."/>
            <person name="Walt C."/>
            <person name="Boldt J."/>
            <person name="Bunk B."/>
            <person name="Haeckl F.J.F.P.J."/>
            <person name="Gunesch A.P."/>
            <person name="Birkelbach J."/>
            <person name="Nuebel U."/>
            <person name="Pietschmann T."/>
            <person name="Bach T."/>
            <person name="Mueller R."/>
        </authorList>
    </citation>
    <scope>NUCLEOTIDE SEQUENCE [LARGE SCALE GENOMIC DNA]</scope>
    <source>
        <strain evidence="6 7">MSr11954</strain>
    </source>
</reference>
<evidence type="ECO:0000256" key="2">
    <source>
        <dbReference type="ARBA" id="ARBA00023015"/>
    </source>
</evidence>
<dbReference type="InterPro" id="IPR058163">
    <property type="entry name" value="LysR-type_TF_proteobact-type"/>
</dbReference>
<dbReference type="Proteomes" id="UP001370348">
    <property type="component" value="Chromosome"/>
</dbReference>
<dbReference type="RefSeq" id="WP_394826311.1">
    <property type="nucleotide sequence ID" value="NZ_CP089984.1"/>
</dbReference>
<dbReference type="Pfam" id="PF00126">
    <property type="entry name" value="HTH_1"/>
    <property type="match status" value="1"/>
</dbReference>
<dbReference type="PANTHER" id="PTHR30537">
    <property type="entry name" value="HTH-TYPE TRANSCRIPTIONAL REGULATOR"/>
    <property type="match status" value="1"/>
</dbReference>
<dbReference type="Gene3D" id="3.40.190.290">
    <property type="match status" value="1"/>
</dbReference>
<evidence type="ECO:0000256" key="4">
    <source>
        <dbReference type="ARBA" id="ARBA00023163"/>
    </source>
</evidence>
<evidence type="ECO:0000256" key="1">
    <source>
        <dbReference type="ARBA" id="ARBA00009437"/>
    </source>
</evidence>
<dbReference type="EMBL" id="CP089984">
    <property type="protein sequence ID" value="WXB16684.1"/>
    <property type="molecule type" value="Genomic_DNA"/>
</dbReference>
<feature type="domain" description="HTH lysR-type" evidence="5">
    <location>
        <begin position="8"/>
        <end position="65"/>
    </location>
</feature>
<gene>
    <name evidence="6" type="ORF">LZC94_05250</name>
</gene>
<dbReference type="SUPFAM" id="SSF53850">
    <property type="entry name" value="Periplasmic binding protein-like II"/>
    <property type="match status" value="1"/>
</dbReference>
<evidence type="ECO:0000259" key="5">
    <source>
        <dbReference type="PROSITE" id="PS50931"/>
    </source>
</evidence>
<dbReference type="InterPro" id="IPR005119">
    <property type="entry name" value="LysR_subst-bd"/>
</dbReference>
<keyword evidence="4" id="KW-0804">Transcription</keyword>
<dbReference type="PANTHER" id="PTHR30537:SF31">
    <property type="entry name" value="TRANSCRIPTIONAL REGULATOR, LYSR FAMILY"/>
    <property type="match status" value="1"/>
</dbReference>
<dbReference type="InterPro" id="IPR036390">
    <property type="entry name" value="WH_DNA-bd_sf"/>
</dbReference>
<accession>A0ABZ2M0G9</accession>
<proteinExistence type="inferred from homology"/>
<dbReference type="Gene3D" id="1.10.10.10">
    <property type="entry name" value="Winged helix-like DNA-binding domain superfamily/Winged helix DNA-binding domain"/>
    <property type="match status" value="1"/>
</dbReference>
<dbReference type="PROSITE" id="PS50931">
    <property type="entry name" value="HTH_LYSR"/>
    <property type="match status" value="1"/>
</dbReference>
<protein>
    <submittedName>
        <fullName evidence="6">LysR substrate-binding domain-containing protein</fullName>
    </submittedName>
</protein>
<name>A0ABZ2M0G9_9BACT</name>
<dbReference type="Pfam" id="PF03466">
    <property type="entry name" value="LysR_substrate"/>
    <property type="match status" value="1"/>
</dbReference>
<evidence type="ECO:0000313" key="6">
    <source>
        <dbReference type="EMBL" id="WXB16684.1"/>
    </source>
</evidence>
<evidence type="ECO:0000256" key="3">
    <source>
        <dbReference type="ARBA" id="ARBA00023125"/>
    </source>
</evidence>
<organism evidence="6 7">
    <name type="scientific">Pendulispora albinea</name>
    <dbReference type="NCBI Taxonomy" id="2741071"/>
    <lineage>
        <taxon>Bacteria</taxon>
        <taxon>Pseudomonadati</taxon>
        <taxon>Myxococcota</taxon>
        <taxon>Myxococcia</taxon>
        <taxon>Myxococcales</taxon>
        <taxon>Sorangiineae</taxon>
        <taxon>Pendulisporaceae</taxon>
        <taxon>Pendulispora</taxon>
    </lineage>
</organism>
<comment type="similarity">
    <text evidence="1">Belongs to the LysR transcriptional regulatory family.</text>
</comment>
<dbReference type="InterPro" id="IPR036388">
    <property type="entry name" value="WH-like_DNA-bd_sf"/>
</dbReference>
<dbReference type="CDD" id="cd08422">
    <property type="entry name" value="PBP2_CrgA_like"/>
    <property type="match status" value="1"/>
</dbReference>
<dbReference type="InterPro" id="IPR000847">
    <property type="entry name" value="LysR_HTH_N"/>
</dbReference>
<dbReference type="SUPFAM" id="SSF46785">
    <property type="entry name" value="Winged helix' DNA-binding domain"/>
    <property type="match status" value="1"/>
</dbReference>
<keyword evidence="3" id="KW-0238">DNA-binding</keyword>
<keyword evidence="7" id="KW-1185">Reference proteome</keyword>